<keyword evidence="3" id="KW-1185">Reference proteome</keyword>
<feature type="region of interest" description="Disordered" evidence="1">
    <location>
        <begin position="16"/>
        <end position="35"/>
    </location>
</feature>
<feature type="compositionally biased region" description="Polar residues" evidence="1">
    <location>
        <begin position="19"/>
        <end position="29"/>
    </location>
</feature>
<dbReference type="AlphaFoldDB" id="A0A3S5BQQ8"/>
<accession>A0A3S5BQQ8</accession>
<name>A0A3S5BQQ8_9PLAT</name>
<evidence type="ECO:0000313" key="2">
    <source>
        <dbReference type="EMBL" id="VEL35091.1"/>
    </source>
</evidence>
<dbReference type="EMBL" id="CAAALY010249077">
    <property type="protein sequence ID" value="VEL35091.1"/>
    <property type="molecule type" value="Genomic_DNA"/>
</dbReference>
<protein>
    <submittedName>
        <fullName evidence="2">Uncharacterized protein</fullName>
    </submittedName>
</protein>
<dbReference type="Proteomes" id="UP000784294">
    <property type="component" value="Unassembled WGS sequence"/>
</dbReference>
<organism evidence="2 3">
    <name type="scientific">Protopolystoma xenopodis</name>
    <dbReference type="NCBI Taxonomy" id="117903"/>
    <lineage>
        <taxon>Eukaryota</taxon>
        <taxon>Metazoa</taxon>
        <taxon>Spiralia</taxon>
        <taxon>Lophotrochozoa</taxon>
        <taxon>Platyhelminthes</taxon>
        <taxon>Monogenea</taxon>
        <taxon>Polyopisthocotylea</taxon>
        <taxon>Polystomatidea</taxon>
        <taxon>Polystomatidae</taxon>
        <taxon>Protopolystoma</taxon>
    </lineage>
</organism>
<sequence length="77" mass="8520">MDIATFHVSGMNGKIHLQLTGTSQPQSQSTHRDMKKKLRFSAQFLLAPHPPSVEPISLEQMLHPNIRSPMALASFGP</sequence>
<evidence type="ECO:0000313" key="3">
    <source>
        <dbReference type="Proteomes" id="UP000784294"/>
    </source>
</evidence>
<evidence type="ECO:0000256" key="1">
    <source>
        <dbReference type="SAM" id="MobiDB-lite"/>
    </source>
</evidence>
<gene>
    <name evidence="2" type="ORF">PXEA_LOCUS28531</name>
</gene>
<proteinExistence type="predicted"/>
<comment type="caution">
    <text evidence="2">The sequence shown here is derived from an EMBL/GenBank/DDBJ whole genome shotgun (WGS) entry which is preliminary data.</text>
</comment>
<reference evidence="2" key="1">
    <citation type="submission" date="2018-11" db="EMBL/GenBank/DDBJ databases">
        <authorList>
            <consortium name="Pathogen Informatics"/>
        </authorList>
    </citation>
    <scope>NUCLEOTIDE SEQUENCE</scope>
</reference>